<keyword evidence="1" id="KW-0378">Hydrolase</keyword>
<protein>
    <recommendedName>
        <fullName evidence="2">Nudix hydrolase domain-containing protein</fullName>
    </recommendedName>
</protein>
<name>A0A2J6RZC0_HYAVF</name>
<organism evidence="3 4">
    <name type="scientific">Hyaloscypha variabilis (strain UAMH 11265 / GT02V1 / F)</name>
    <name type="common">Meliniomyces variabilis</name>
    <dbReference type="NCBI Taxonomy" id="1149755"/>
    <lineage>
        <taxon>Eukaryota</taxon>
        <taxon>Fungi</taxon>
        <taxon>Dikarya</taxon>
        <taxon>Ascomycota</taxon>
        <taxon>Pezizomycotina</taxon>
        <taxon>Leotiomycetes</taxon>
        <taxon>Helotiales</taxon>
        <taxon>Hyaloscyphaceae</taxon>
        <taxon>Hyaloscypha</taxon>
        <taxon>Hyaloscypha variabilis</taxon>
    </lineage>
</organism>
<dbReference type="Pfam" id="PF00293">
    <property type="entry name" value="NUDIX"/>
    <property type="match status" value="1"/>
</dbReference>
<dbReference type="OrthoDB" id="276276at2759"/>
<dbReference type="SUPFAM" id="SSF55811">
    <property type="entry name" value="Nudix"/>
    <property type="match status" value="1"/>
</dbReference>
<evidence type="ECO:0000313" key="3">
    <source>
        <dbReference type="EMBL" id="PMD43845.1"/>
    </source>
</evidence>
<evidence type="ECO:0000256" key="1">
    <source>
        <dbReference type="ARBA" id="ARBA00022801"/>
    </source>
</evidence>
<dbReference type="PANTHER" id="PTHR43736">
    <property type="entry name" value="ADP-RIBOSE PYROPHOSPHATASE"/>
    <property type="match status" value="1"/>
</dbReference>
<proteinExistence type="predicted"/>
<dbReference type="Proteomes" id="UP000235786">
    <property type="component" value="Unassembled WGS sequence"/>
</dbReference>
<evidence type="ECO:0000313" key="4">
    <source>
        <dbReference type="Proteomes" id="UP000235786"/>
    </source>
</evidence>
<dbReference type="PROSITE" id="PS00893">
    <property type="entry name" value="NUDIX_BOX"/>
    <property type="match status" value="1"/>
</dbReference>
<reference evidence="3 4" key="1">
    <citation type="submission" date="2016-04" db="EMBL/GenBank/DDBJ databases">
        <title>A degradative enzymes factory behind the ericoid mycorrhizal symbiosis.</title>
        <authorList>
            <consortium name="DOE Joint Genome Institute"/>
            <person name="Martino E."/>
            <person name="Morin E."/>
            <person name="Grelet G."/>
            <person name="Kuo A."/>
            <person name="Kohler A."/>
            <person name="Daghino S."/>
            <person name="Barry K."/>
            <person name="Choi C."/>
            <person name="Cichocki N."/>
            <person name="Clum A."/>
            <person name="Copeland A."/>
            <person name="Hainaut M."/>
            <person name="Haridas S."/>
            <person name="Labutti K."/>
            <person name="Lindquist E."/>
            <person name="Lipzen A."/>
            <person name="Khouja H.-R."/>
            <person name="Murat C."/>
            <person name="Ohm R."/>
            <person name="Olson A."/>
            <person name="Spatafora J."/>
            <person name="Veneault-Fourrey C."/>
            <person name="Henrissat B."/>
            <person name="Grigoriev I."/>
            <person name="Martin F."/>
            <person name="Perotto S."/>
        </authorList>
    </citation>
    <scope>NUCLEOTIDE SEQUENCE [LARGE SCALE GENOMIC DNA]</scope>
    <source>
        <strain evidence="3 4">F</strain>
    </source>
</reference>
<dbReference type="Gene3D" id="3.90.79.10">
    <property type="entry name" value="Nucleoside Triphosphate Pyrophosphohydrolase"/>
    <property type="match status" value="1"/>
</dbReference>
<dbReference type="InterPro" id="IPR020084">
    <property type="entry name" value="NUDIX_hydrolase_CS"/>
</dbReference>
<dbReference type="GO" id="GO:0016787">
    <property type="term" value="F:hydrolase activity"/>
    <property type="evidence" value="ECO:0007669"/>
    <property type="project" value="UniProtKB-KW"/>
</dbReference>
<dbReference type="InterPro" id="IPR015797">
    <property type="entry name" value="NUDIX_hydrolase-like_dom_sf"/>
</dbReference>
<evidence type="ECO:0000259" key="2">
    <source>
        <dbReference type="PROSITE" id="PS51462"/>
    </source>
</evidence>
<keyword evidence="4" id="KW-1185">Reference proteome</keyword>
<sequence>MAPKPTPAPAPPFTFPPTLSPFNVTVQDYLAAHPEKQHVVVGALVFLAGQEDKCLILQRSTTDFMPNLWETPGGGTDHDETVLEGAVRELQEESGLIAKHVRRKVGVYEFVHEEEVWWKVSFEVEVEGMDVKLDAEEHQAYLWVSEEECRRGVVGVGKRGIKLEWTSEAQLKLILEGFQLRSEGKESEN</sequence>
<gene>
    <name evidence="3" type="ORF">L207DRAFT_508646</name>
</gene>
<dbReference type="AlphaFoldDB" id="A0A2J6RZC0"/>
<dbReference type="InterPro" id="IPR000086">
    <property type="entry name" value="NUDIX_hydrolase_dom"/>
</dbReference>
<dbReference type="CDD" id="cd02883">
    <property type="entry name" value="NUDIX_Hydrolase"/>
    <property type="match status" value="1"/>
</dbReference>
<accession>A0A2J6RZC0</accession>
<dbReference type="EMBL" id="KZ613941">
    <property type="protein sequence ID" value="PMD43845.1"/>
    <property type="molecule type" value="Genomic_DNA"/>
</dbReference>
<feature type="domain" description="Nudix hydrolase" evidence="2">
    <location>
        <begin position="36"/>
        <end position="167"/>
    </location>
</feature>
<dbReference type="PANTHER" id="PTHR43736:SF1">
    <property type="entry name" value="DIHYDRONEOPTERIN TRIPHOSPHATE DIPHOSPHATASE"/>
    <property type="match status" value="1"/>
</dbReference>
<dbReference type="PROSITE" id="PS51462">
    <property type="entry name" value="NUDIX"/>
    <property type="match status" value="1"/>
</dbReference>